<dbReference type="Gene3D" id="1.25.10.10">
    <property type="entry name" value="Leucine-rich Repeat Variant"/>
    <property type="match status" value="1"/>
</dbReference>
<feature type="region of interest" description="Disordered" evidence="1">
    <location>
        <begin position="30"/>
        <end position="85"/>
    </location>
</feature>
<dbReference type="SUPFAM" id="SSF48371">
    <property type="entry name" value="ARM repeat"/>
    <property type="match status" value="1"/>
</dbReference>
<protein>
    <submittedName>
        <fullName evidence="2">HEAT repeat-containing protein</fullName>
    </submittedName>
</protein>
<dbReference type="InterPro" id="IPR004155">
    <property type="entry name" value="PBS_lyase_HEAT"/>
</dbReference>
<evidence type="ECO:0000313" key="3">
    <source>
        <dbReference type="Proteomes" id="UP000192923"/>
    </source>
</evidence>
<dbReference type="AlphaFoldDB" id="A0A1Y6CUP2"/>
<dbReference type="SMART" id="SM00567">
    <property type="entry name" value="EZ_HEAT"/>
    <property type="match status" value="2"/>
</dbReference>
<sequence length="220" mass="22649">MSNYRNKIIAAAWIAGFAIIVFTFHETIAPSGNRPPPETPQGPADTPPPQVSPRPVAPQMPGPSSIAPRPALPAGEDETPTGRQRDSALARLGDIDPGRRADAAEQLAAYANRAAETALVQALAGDPAAEVRAAAARSLGHVRKPNPATLDALFAALQDPDITVGMAAVGSLGGFLAHDETGSKRDRALRAGFQAGAAAPGVPAAIREILRDALAERGGR</sequence>
<organism evidence="2 3">
    <name type="scientific">Methylomagnum ishizawai</name>
    <dbReference type="NCBI Taxonomy" id="1760988"/>
    <lineage>
        <taxon>Bacteria</taxon>
        <taxon>Pseudomonadati</taxon>
        <taxon>Pseudomonadota</taxon>
        <taxon>Gammaproteobacteria</taxon>
        <taxon>Methylococcales</taxon>
        <taxon>Methylococcaceae</taxon>
        <taxon>Methylomagnum</taxon>
    </lineage>
</organism>
<evidence type="ECO:0000313" key="2">
    <source>
        <dbReference type="EMBL" id="SMF94006.1"/>
    </source>
</evidence>
<dbReference type="Pfam" id="PF13646">
    <property type="entry name" value="HEAT_2"/>
    <property type="match status" value="1"/>
</dbReference>
<accession>A0A1Y6CUP2</accession>
<dbReference type="InterPro" id="IPR011989">
    <property type="entry name" value="ARM-like"/>
</dbReference>
<gene>
    <name evidence="2" type="ORF">SAMN02949497_1308</name>
</gene>
<proteinExistence type="predicted"/>
<dbReference type="Proteomes" id="UP000192923">
    <property type="component" value="Unassembled WGS sequence"/>
</dbReference>
<feature type="compositionally biased region" description="Pro residues" evidence="1">
    <location>
        <begin position="33"/>
        <end position="61"/>
    </location>
</feature>
<evidence type="ECO:0000256" key="1">
    <source>
        <dbReference type="SAM" id="MobiDB-lite"/>
    </source>
</evidence>
<name>A0A1Y6CUP2_9GAMM</name>
<dbReference type="InterPro" id="IPR016024">
    <property type="entry name" value="ARM-type_fold"/>
</dbReference>
<keyword evidence="3" id="KW-1185">Reference proteome</keyword>
<reference evidence="2 3" key="1">
    <citation type="submission" date="2016-12" db="EMBL/GenBank/DDBJ databases">
        <authorList>
            <person name="Song W.-J."/>
            <person name="Kurnit D.M."/>
        </authorList>
    </citation>
    <scope>NUCLEOTIDE SEQUENCE [LARGE SCALE GENOMIC DNA]</scope>
    <source>
        <strain evidence="2 3">175</strain>
    </source>
</reference>
<dbReference type="STRING" id="1760988.SAMN02949497_1308"/>
<dbReference type="EMBL" id="FXAM01000001">
    <property type="protein sequence ID" value="SMF94006.1"/>
    <property type="molecule type" value="Genomic_DNA"/>
</dbReference>